<evidence type="ECO:0000313" key="14">
    <source>
        <dbReference type="EMBL" id="ATY63110.1"/>
    </source>
</evidence>
<accession>A0A2H4SJ46</accession>
<evidence type="ECO:0000256" key="8">
    <source>
        <dbReference type="ARBA" id="ARBA00023065"/>
    </source>
</evidence>
<dbReference type="SUPFAM" id="SSF103473">
    <property type="entry name" value="MFS general substrate transporter"/>
    <property type="match status" value="2"/>
</dbReference>
<dbReference type="EMBL" id="CP023324">
    <property type="protein sequence ID" value="ATY63110.1"/>
    <property type="molecule type" value="Genomic_DNA"/>
</dbReference>
<feature type="transmembrane region" description="Helical" evidence="13">
    <location>
        <begin position="245"/>
        <end position="267"/>
    </location>
</feature>
<keyword evidence="8" id="KW-0406">Ion transport</keyword>
<dbReference type="PANTHER" id="PTHR23516">
    <property type="entry name" value="SAM (S-ADENOSYL METHIONINE) TRANSPORTER"/>
    <property type="match status" value="1"/>
</dbReference>
<feature type="transmembrane region" description="Helical" evidence="13">
    <location>
        <begin position="355"/>
        <end position="375"/>
    </location>
</feature>
<feature type="compositionally biased region" description="Basic and acidic residues" evidence="12">
    <location>
        <begin position="294"/>
        <end position="309"/>
    </location>
</feature>
<evidence type="ECO:0000256" key="3">
    <source>
        <dbReference type="ARBA" id="ARBA00021242"/>
    </source>
</evidence>
<evidence type="ECO:0000256" key="5">
    <source>
        <dbReference type="ARBA" id="ARBA00022475"/>
    </source>
</evidence>
<dbReference type="GO" id="GO:0005886">
    <property type="term" value="C:plasma membrane"/>
    <property type="evidence" value="ECO:0007669"/>
    <property type="project" value="UniProtKB-SubCell"/>
</dbReference>
<name>A0A2H4SJ46_CORMI</name>
<proteinExistence type="predicted"/>
<evidence type="ECO:0000256" key="11">
    <source>
        <dbReference type="ARBA" id="ARBA00032555"/>
    </source>
</evidence>
<feature type="transmembrane region" description="Helical" evidence="13">
    <location>
        <begin position="484"/>
        <end position="502"/>
    </location>
</feature>
<comment type="function">
    <text evidence="1">Mediates high-affinity intracellular uptake of the rare oligo-element molybdenum.</text>
</comment>
<organism evidence="14 15">
    <name type="scientific">Cordyceps militaris</name>
    <name type="common">Caterpillar fungus</name>
    <name type="synonym">Clavaria militaris</name>
    <dbReference type="NCBI Taxonomy" id="73501"/>
    <lineage>
        <taxon>Eukaryota</taxon>
        <taxon>Fungi</taxon>
        <taxon>Dikarya</taxon>
        <taxon>Ascomycota</taxon>
        <taxon>Pezizomycotina</taxon>
        <taxon>Sordariomycetes</taxon>
        <taxon>Hypocreomycetidae</taxon>
        <taxon>Hypocreales</taxon>
        <taxon>Cordycipitaceae</taxon>
        <taxon>Cordyceps</taxon>
    </lineage>
</organism>
<dbReference type="Proteomes" id="UP000323067">
    <property type="component" value="Chromosome vii"/>
</dbReference>
<dbReference type="OrthoDB" id="263957at2759"/>
<feature type="transmembrane region" description="Helical" evidence="13">
    <location>
        <begin position="193"/>
        <end position="211"/>
    </location>
</feature>
<evidence type="ECO:0000256" key="13">
    <source>
        <dbReference type="SAM" id="Phobius"/>
    </source>
</evidence>
<evidence type="ECO:0000256" key="12">
    <source>
        <dbReference type="SAM" id="MobiDB-lite"/>
    </source>
</evidence>
<dbReference type="GO" id="GO:0015098">
    <property type="term" value="F:molybdate ion transmembrane transporter activity"/>
    <property type="evidence" value="ECO:0007669"/>
    <property type="project" value="InterPro"/>
</dbReference>
<keyword evidence="4" id="KW-0813">Transport</keyword>
<evidence type="ECO:0000256" key="4">
    <source>
        <dbReference type="ARBA" id="ARBA00022448"/>
    </source>
</evidence>
<dbReference type="InterPro" id="IPR036259">
    <property type="entry name" value="MFS_trans_sf"/>
</dbReference>
<feature type="transmembrane region" description="Helical" evidence="13">
    <location>
        <begin position="451"/>
        <end position="472"/>
    </location>
</feature>
<dbReference type="VEuPathDB" id="FungiDB:CCM_07086"/>
<dbReference type="PANTHER" id="PTHR23516:SF1">
    <property type="entry name" value="MOLYBDATE-ANION TRANSPORTER"/>
    <property type="match status" value="1"/>
</dbReference>
<dbReference type="AlphaFoldDB" id="A0A2H4SJ46"/>
<keyword evidence="6 13" id="KW-0812">Transmembrane</keyword>
<dbReference type="VEuPathDB" id="FungiDB:A9K55_007784"/>
<dbReference type="GO" id="GO:0006811">
    <property type="term" value="P:monoatomic ion transport"/>
    <property type="evidence" value="ECO:0007669"/>
    <property type="project" value="UniProtKB-KW"/>
</dbReference>
<keyword evidence="9 13" id="KW-0472">Membrane</keyword>
<dbReference type="Pfam" id="PF05631">
    <property type="entry name" value="MFS_5"/>
    <property type="match status" value="2"/>
</dbReference>
<keyword evidence="7 13" id="KW-1133">Transmembrane helix</keyword>
<protein>
    <recommendedName>
        <fullName evidence="3">Molybdate-anion transporter</fullName>
    </recommendedName>
    <alternativeName>
        <fullName evidence="10">Major facilitator superfamily domain-containing protein 5</fullName>
    </alternativeName>
    <alternativeName>
        <fullName evidence="11">Molybdate transporter 2 homolog</fullName>
    </alternativeName>
</protein>
<feature type="transmembrane region" description="Helical" evidence="13">
    <location>
        <begin position="328"/>
        <end position="349"/>
    </location>
</feature>
<sequence length="579" mass="62630">MASVAPKTPYSAVSHVPGIDEKVKPLPELTPLSLWLTSRPAEVKRHLYGSALNQYSKKPPGQLLYCFACSAVGSVLCPRTHVGRDLDVCASTAVNPRLCCPPTSFSSYQLSIMDFYQLSLGILVAANTALLWTQHRSAAKTWLSSSSSSSSSARRFQLTFFLPYTIAVAADWLQGPHIYAIYKYEKALPERTVAALYATGFAAGGLSASFAGSLADRFGRKRACLLYCALYALTCLSMLSEDLRLLFAGRVAGGVSTTLLFSVFEAWMISDYHRRGLGEPTPPPLDDEEEEHVYEEKGTARARDVRRQGDEDDGAAGPISLDAVFSTMTTLSCIVAIVSGIIGDVLVSISGTRTWPFMAAMVCSIVAAAIISSTWRENYGREPNSDREANQVHTDSRFAFLGDPKILALGLTTCIFEGTMYLFIFFWTAALQSARDTSLSSAAVAPASRELPFGLVFSSFMCTMLVGSALFSHLRAGSASNSDILLSILVIVGGCLGIVVNVRDERVLFLLFCIIEGCIGAYLPAMASLKSQLVDDGIRGRVYSVLRAPLNVFVVVAHCLDEEASHTMQQPSDDKAIIV</sequence>
<dbReference type="InterPro" id="IPR008509">
    <property type="entry name" value="MOT2/MFSD5"/>
</dbReference>
<keyword evidence="5" id="KW-1003">Cell membrane</keyword>
<evidence type="ECO:0000313" key="15">
    <source>
        <dbReference type="Proteomes" id="UP000323067"/>
    </source>
</evidence>
<feature type="region of interest" description="Disordered" evidence="12">
    <location>
        <begin position="278"/>
        <end position="314"/>
    </location>
</feature>
<feature type="transmembrane region" description="Helical" evidence="13">
    <location>
        <begin position="155"/>
        <end position="173"/>
    </location>
</feature>
<evidence type="ECO:0000256" key="1">
    <source>
        <dbReference type="ARBA" id="ARBA00003019"/>
    </source>
</evidence>
<gene>
    <name evidence="14" type="ORF">A9K55_007784</name>
</gene>
<feature type="transmembrane region" description="Helical" evidence="13">
    <location>
        <begin position="406"/>
        <end position="431"/>
    </location>
</feature>
<evidence type="ECO:0000256" key="6">
    <source>
        <dbReference type="ARBA" id="ARBA00022692"/>
    </source>
</evidence>
<evidence type="ECO:0000256" key="7">
    <source>
        <dbReference type="ARBA" id="ARBA00022989"/>
    </source>
</evidence>
<dbReference type="Gene3D" id="1.20.1250.20">
    <property type="entry name" value="MFS general substrate transporter like domains"/>
    <property type="match status" value="1"/>
</dbReference>
<reference evidence="14 15" key="1">
    <citation type="journal article" date="2017" name="BMC Genomics">
        <title>Chromosome level assembly and secondary metabolite potential of the parasitic fungus Cordyceps militaris.</title>
        <authorList>
            <person name="Kramer G.J."/>
            <person name="Nodwell J.R."/>
        </authorList>
    </citation>
    <scope>NUCLEOTIDE SEQUENCE [LARGE SCALE GENOMIC DNA]</scope>
    <source>
        <strain evidence="14 15">ATCC 34164</strain>
    </source>
</reference>
<evidence type="ECO:0000256" key="2">
    <source>
        <dbReference type="ARBA" id="ARBA00004651"/>
    </source>
</evidence>
<evidence type="ECO:0000256" key="10">
    <source>
        <dbReference type="ARBA" id="ARBA00030646"/>
    </source>
</evidence>
<evidence type="ECO:0000256" key="9">
    <source>
        <dbReference type="ARBA" id="ARBA00023136"/>
    </source>
</evidence>
<comment type="subcellular location">
    <subcellularLocation>
        <location evidence="2">Cell membrane</location>
        <topology evidence="2">Multi-pass membrane protein</topology>
    </subcellularLocation>
</comment>
<feature type="transmembrane region" description="Helical" evidence="13">
    <location>
        <begin position="508"/>
        <end position="529"/>
    </location>
</feature>